<dbReference type="AlphaFoldDB" id="A0A0L6JU73"/>
<evidence type="ECO:0000256" key="8">
    <source>
        <dbReference type="ARBA" id="ARBA00023012"/>
    </source>
</evidence>
<dbReference type="Proteomes" id="UP000036923">
    <property type="component" value="Unassembled WGS sequence"/>
</dbReference>
<dbReference type="Pfam" id="PF02518">
    <property type="entry name" value="HATPase_c"/>
    <property type="match status" value="1"/>
</dbReference>
<protein>
    <recommendedName>
        <fullName evidence="2">histidine kinase</fullName>
        <ecNumber evidence="2">2.7.13.3</ecNumber>
    </recommendedName>
</protein>
<keyword evidence="7 11" id="KW-0067">ATP-binding</keyword>
<dbReference type="GO" id="GO:0000160">
    <property type="term" value="P:phosphorelay signal transduction system"/>
    <property type="evidence" value="ECO:0007669"/>
    <property type="project" value="UniProtKB-KW"/>
</dbReference>
<dbReference type="SMART" id="SM00387">
    <property type="entry name" value="HATPase_c"/>
    <property type="match status" value="1"/>
</dbReference>
<keyword evidence="4" id="KW-0808">Transferase</keyword>
<reference evidence="12" key="1">
    <citation type="submission" date="2015-07" db="EMBL/GenBank/DDBJ databases">
        <title>Near-Complete Genome Sequence of the Cellulolytic Bacterium Bacteroides (Pseudobacteroides) cellulosolvens ATCC 35603.</title>
        <authorList>
            <person name="Dassa B."/>
            <person name="Utturkar S.M."/>
            <person name="Klingeman D.M."/>
            <person name="Hurt R.A."/>
            <person name="Keller M."/>
            <person name="Xu J."/>
            <person name="Reddy Y.H.K."/>
            <person name="Borovok I."/>
            <person name="Grinberg I.R."/>
            <person name="Lamed R."/>
            <person name="Zhivin O."/>
            <person name="Bayer E.A."/>
            <person name="Brown S.D."/>
        </authorList>
    </citation>
    <scope>NUCLEOTIDE SEQUENCE [LARGE SCALE GENOMIC DNA]</scope>
    <source>
        <strain evidence="12">DSM 2933</strain>
    </source>
</reference>
<dbReference type="InterPro" id="IPR005467">
    <property type="entry name" value="His_kinase_dom"/>
</dbReference>
<gene>
    <name evidence="11" type="ORF">Bccel_4647</name>
</gene>
<feature type="transmembrane region" description="Helical" evidence="9">
    <location>
        <begin position="102"/>
        <end position="122"/>
    </location>
</feature>
<sequence>MLALLIIFFTLAFIVFVADRKTGSSRWIIAISFLAFLAAFSVEWDNVILPLIKNNISITQKTYNNLKLVNAFCTSIPQYVIPYCVVMYAISFHGMAKPKQQFMAGLLLAIPVICSFLFLPITPNDWKTREELISYFRILSIWTIPYLFGAGGIMIYSTCKEIRPRLKLQKKFTLAIVIPIIISSSMNYMLLRSLGFLWAWKFNYPVLMVLFGFFLYFGVKYGVMGVKLVFYKQRLETSIKSISSGIEMLNHSLKNEVIKIAMSSSNIRSSANNEPPDIDDINNNLEVIDNSVSYLKSMIKRIQSFSKEITLEETGNGLISLLDDALNNSNSNIKERDIGIIKNYWYDAIIKCDRFHMLETLSNIINNACEAIVSNGEIAISIERSKNAINVNIADNGPGIDSDTLSHIFEPYFSTKDKHLNFGLGLSYCYLVMGKHNGSLDIISNEGKGTTVILSFPSYRILELKVLSKLKSLKSTYS</sequence>
<feature type="transmembrane region" description="Helical" evidence="9">
    <location>
        <begin position="27"/>
        <end position="52"/>
    </location>
</feature>
<evidence type="ECO:0000256" key="6">
    <source>
        <dbReference type="ARBA" id="ARBA00022777"/>
    </source>
</evidence>
<keyword evidence="3" id="KW-0597">Phosphoprotein</keyword>
<evidence type="ECO:0000256" key="2">
    <source>
        <dbReference type="ARBA" id="ARBA00012438"/>
    </source>
</evidence>
<keyword evidence="9" id="KW-1133">Transmembrane helix</keyword>
<organism evidence="11 12">
    <name type="scientific">Pseudobacteroides cellulosolvens ATCC 35603 = DSM 2933</name>
    <dbReference type="NCBI Taxonomy" id="398512"/>
    <lineage>
        <taxon>Bacteria</taxon>
        <taxon>Bacillati</taxon>
        <taxon>Bacillota</taxon>
        <taxon>Clostridia</taxon>
        <taxon>Eubacteriales</taxon>
        <taxon>Oscillospiraceae</taxon>
        <taxon>Pseudobacteroides</taxon>
    </lineage>
</organism>
<evidence type="ECO:0000313" key="12">
    <source>
        <dbReference type="Proteomes" id="UP000036923"/>
    </source>
</evidence>
<evidence type="ECO:0000259" key="10">
    <source>
        <dbReference type="PROSITE" id="PS50109"/>
    </source>
</evidence>
<dbReference type="PANTHER" id="PTHR43065">
    <property type="entry name" value="SENSOR HISTIDINE KINASE"/>
    <property type="match status" value="1"/>
</dbReference>
<evidence type="ECO:0000313" key="11">
    <source>
        <dbReference type="EMBL" id="KNY29373.1"/>
    </source>
</evidence>
<feature type="domain" description="Histidine kinase" evidence="10">
    <location>
        <begin position="248"/>
        <end position="460"/>
    </location>
</feature>
<keyword evidence="8" id="KW-0902">Two-component regulatory system</keyword>
<dbReference type="STRING" id="398512.Bccel_4647"/>
<evidence type="ECO:0000256" key="5">
    <source>
        <dbReference type="ARBA" id="ARBA00022741"/>
    </source>
</evidence>
<proteinExistence type="predicted"/>
<dbReference type="CDD" id="cd00075">
    <property type="entry name" value="HATPase"/>
    <property type="match status" value="1"/>
</dbReference>
<dbReference type="PROSITE" id="PS50109">
    <property type="entry name" value="HIS_KIN"/>
    <property type="match status" value="1"/>
</dbReference>
<evidence type="ECO:0000256" key="4">
    <source>
        <dbReference type="ARBA" id="ARBA00022679"/>
    </source>
</evidence>
<feature type="transmembrane region" description="Helical" evidence="9">
    <location>
        <begin position="134"/>
        <end position="159"/>
    </location>
</feature>
<dbReference type="EMBL" id="LGTC01000001">
    <property type="protein sequence ID" value="KNY29373.1"/>
    <property type="molecule type" value="Genomic_DNA"/>
</dbReference>
<evidence type="ECO:0000256" key="1">
    <source>
        <dbReference type="ARBA" id="ARBA00000085"/>
    </source>
</evidence>
<feature type="transmembrane region" description="Helical" evidence="9">
    <location>
        <begin position="171"/>
        <end position="190"/>
    </location>
</feature>
<dbReference type="RefSeq" id="WP_036935667.1">
    <property type="nucleotide sequence ID" value="NZ_JQKC01000001.1"/>
</dbReference>
<keyword evidence="5" id="KW-0547">Nucleotide-binding</keyword>
<comment type="catalytic activity">
    <reaction evidence="1">
        <text>ATP + protein L-histidine = ADP + protein N-phospho-L-histidine.</text>
        <dbReference type="EC" id="2.7.13.3"/>
    </reaction>
</comment>
<keyword evidence="9" id="KW-0472">Membrane</keyword>
<keyword evidence="6" id="KW-0418">Kinase</keyword>
<keyword evidence="9" id="KW-0812">Transmembrane</keyword>
<evidence type="ECO:0000256" key="7">
    <source>
        <dbReference type="ARBA" id="ARBA00022840"/>
    </source>
</evidence>
<feature type="transmembrane region" description="Helical" evidence="9">
    <location>
        <begin position="202"/>
        <end position="223"/>
    </location>
</feature>
<comment type="caution">
    <text evidence="11">The sequence shown here is derived from an EMBL/GenBank/DDBJ whole genome shotgun (WGS) entry which is preliminary data.</text>
</comment>
<dbReference type="PANTHER" id="PTHR43065:SF10">
    <property type="entry name" value="PEROXIDE STRESS-ACTIVATED HISTIDINE KINASE MAK3"/>
    <property type="match status" value="1"/>
</dbReference>
<dbReference type="EC" id="2.7.13.3" evidence="2"/>
<dbReference type="GO" id="GO:0005524">
    <property type="term" value="F:ATP binding"/>
    <property type="evidence" value="ECO:0007669"/>
    <property type="project" value="UniProtKB-KW"/>
</dbReference>
<dbReference type="InterPro" id="IPR036890">
    <property type="entry name" value="HATPase_C_sf"/>
</dbReference>
<keyword evidence="12" id="KW-1185">Reference proteome</keyword>
<dbReference type="Gene3D" id="3.30.565.10">
    <property type="entry name" value="Histidine kinase-like ATPase, C-terminal domain"/>
    <property type="match status" value="1"/>
</dbReference>
<evidence type="ECO:0000256" key="3">
    <source>
        <dbReference type="ARBA" id="ARBA00022553"/>
    </source>
</evidence>
<evidence type="ECO:0000256" key="9">
    <source>
        <dbReference type="SAM" id="Phobius"/>
    </source>
</evidence>
<dbReference type="PRINTS" id="PR00344">
    <property type="entry name" value="BCTRLSENSOR"/>
</dbReference>
<dbReference type="InterPro" id="IPR003594">
    <property type="entry name" value="HATPase_dom"/>
</dbReference>
<dbReference type="eggNOG" id="COG4191">
    <property type="taxonomic scope" value="Bacteria"/>
</dbReference>
<dbReference type="OrthoDB" id="9797586at2"/>
<accession>A0A0L6JU73</accession>
<name>A0A0L6JU73_9FIRM</name>
<dbReference type="SUPFAM" id="SSF55874">
    <property type="entry name" value="ATPase domain of HSP90 chaperone/DNA topoisomerase II/histidine kinase"/>
    <property type="match status" value="1"/>
</dbReference>
<dbReference type="GO" id="GO:0004673">
    <property type="term" value="F:protein histidine kinase activity"/>
    <property type="evidence" value="ECO:0007669"/>
    <property type="project" value="UniProtKB-EC"/>
</dbReference>
<dbReference type="InterPro" id="IPR004358">
    <property type="entry name" value="Sig_transdc_His_kin-like_C"/>
</dbReference>